<dbReference type="EMBL" id="LAZR01000092">
    <property type="protein sequence ID" value="KKN92712.1"/>
    <property type="molecule type" value="Genomic_DNA"/>
</dbReference>
<proteinExistence type="predicted"/>
<reference evidence="1" key="1">
    <citation type="journal article" date="2015" name="Nature">
        <title>Complex archaea that bridge the gap between prokaryotes and eukaryotes.</title>
        <authorList>
            <person name="Spang A."/>
            <person name="Saw J.H."/>
            <person name="Jorgensen S.L."/>
            <person name="Zaremba-Niedzwiedzka K."/>
            <person name="Martijn J."/>
            <person name="Lind A.E."/>
            <person name="van Eijk R."/>
            <person name="Schleper C."/>
            <person name="Guy L."/>
            <person name="Ettema T.J."/>
        </authorList>
    </citation>
    <scope>NUCLEOTIDE SEQUENCE</scope>
</reference>
<comment type="caution">
    <text evidence="1">The sequence shown here is derived from an EMBL/GenBank/DDBJ whole genome shotgun (WGS) entry which is preliminary data.</text>
</comment>
<gene>
    <name evidence="1" type="ORF">LCGC14_0204550</name>
</gene>
<sequence length="70" mass="7491">MVAMLADLAFRPCIRLYGVLPGDANGWCAGGATRWDSLMKGLDALFSPKSSVADTIEFLGPSFLFCSCDL</sequence>
<evidence type="ECO:0000313" key="1">
    <source>
        <dbReference type="EMBL" id="KKN92712.1"/>
    </source>
</evidence>
<accession>A0A0F9UYU2</accession>
<name>A0A0F9UYU2_9ZZZZ</name>
<dbReference type="AlphaFoldDB" id="A0A0F9UYU2"/>
<organism evidence="1">
    <name type="scientific">marine sediment metagenome</name>
    <dbReference type="NCBI Taxonomy" id="412755"/>
    <lineage>
        <taxon>unclassified sequences</taxon>
        <taxon>metagenomes</taxon>
        <taxon>ecological metagenomes</taxon>
    </lineage>
</organism>
<protein>
    <submittedName>
        <fullName evidence="1">Uncharacterized protein</fullName>
    </submittedName>
</protein>